<dbReference type="OrthoDB" id="196140at2759"/>
<keyword evidence="1" id="KW-1133">Transmembrane helix</keyword>
<dbReference type="InterPro" id="IPR053229">
    <property type="entry name" value="NADH-Q_oxidrdct_subunit"/>
</dbReference>
<evidence type="ECO:0000313" key="5">
    <source>
        <dbReference type="Proteomes" id="UP000799536"/>
    </source>
</evidence>
<sequence length="193" mass="22099">MSQQQEQYKPAVQGKLARGDYPLIDSDPHFNRVIRYTRPSDWAQAAGIAAAGPALMMWWEKIAPTYSGKAAVAKQMRLSGVIGLSAGFFYAYSNSIYRFYGARENRREIDMDMREMVDKVKRGEPLYGVSDVSEYMQGVATRNSRYSATLIHLIPWFNFVNHPYHGVDTAKYYRQAELELEQERILKEGVGRV</sequence>
<proteinExistence type="predicted"/>
<reference evidence="4" key="1">
    <citation type="journal article" date="2020" name="Stud. Mycol.">
        <title>101 Dothideomycetes genomes: a test case for predicting lifestyles and emergence of pathogens.</title>
        <authorList>
            <person name="Haridas S."/>
            <person name="Albert R."/>
            <person name="Binder M."/>
            <person name="Bloem J."/>
            <person name="Labutti K."/>
            <person name="Salamov A."/>
            <person name="Andreopoulos B."/>
            <person name="Baker S."/>
            <person name="Barry K."/>
            <person name="Bills G."/>
            <person name="Bluhm B."/>
            <person name="Cannon C."/>
            <person name="Castanera R."/>
            <person name="Culley D."/>
            <person name="Daum C."/>
            <person name="Ezra D."/>
            <person name="Gonzalez J."/>
            <person name="Henrissat B."/>
            <person name="Kuo A."/>
            <person name="Liang C."/>
            <person name="Lipzen A."/>
            <person name="Lutzoni F."/>
            <person name="Magnuson J."/>
            <person name="Mondo S."/>
            <person name="Nolan M."/>
            <person name="Ohm R."/>
            <person name="Pangilinan J."/>
            <person name="Park H.-J."/>
            <person name="Ramirez L."/>
            <person name="Alfaro M."/>
            <person name="Sun H."/>
            <person name="Tritt A."/>
            <person name="Yoshinaga Y."/>
            <person name="Zwiers L.-H."/>
            <person name="Turgeon B."/>
            <person name="Goodwin S."/>
            <person name="Spatafora J."/>
            <person name="Crous P."/>
            <person name="Grigoriev I."/>
        </authorList>
    </citation>
    <scope>NUCLEOTIDE SEQUENCE</scope>
    <source>
        <strain evidence="4">ATCC 74209</strain>
    </source>
</reference>
<accession>A0A9P4JPV3</accession>
<evidence type="ECO:0000259" key="3">
    <source>
        <dbReference type="Pfam" id="PF12853"/>
    </source>
</evidence>
<keyword evidence="1" id="KW-0472">Membrane</keyword>
<name>A0A9P4JPV3_9PLEO</name>
<dbReference type="EMBL" id="ML993998">
    <property type="protein sequence ID" value="KAF2200922.1"/>
    <property type="molecule type" value="Genomic_DNA"/>
</dbReference>
<dbReference type="PANTHER" id="PTHR34062:SF1">
    <property type="entry name" value="NADH-UBIQUINONE OXIDOREDUCTASE 21KDA SUBUNIT N-TERMINAL DOMAIN-CONTAINING PROTEIN"/>
    <property type="match status" value="1"/>
</dbReference>
<gene>
    <name evidence="4" type="ORF">GQ43DRAFT_395352</name>
</gene>
<keyword evidence="5" id="KW-1185">Reference proteome</keyword>
<dbReference type="AlphaFoldDB" id="A0A9P4JPV3"/>
<dbReference type="Proteomes" id="UP000799536">
    <property type="component" value="Unassembled WGS sequence"/>
</dbReference>
<feature type="domain" description="NADH-ubiquinone oxidoreductase 21kDa subunit N-terminal" evidence="2">
    <location>
        <begin position="19"/>
        <end position="104"/>
    </location>
</feature>
<evidence type="ECO:0000259" key="2">
    <source>
        <dbReference type="Pfam" id="PF10785"/>
    </source>
</evidence>
<protein>
    <recommendedName>
        <fullName evidence="6">NADH-ubiquinone oxidoreductase 21kDa subunit N-terminal domain-containing protein</fullName>
    </recommendedName>
</protein>
<dbReference type="PANTHER" id="PTHR34062">
    <property type="entry name" value="OXIDOREDUCTASE 21 KDA SUBUNIT, PUTATIVE (AFU_ORTHOLOGUE AFUA_4G04750)-RELATED"/>
    <property type="match status" value="1"/>
</dbReference>
<evidence type="ECO:0000256" key="1">
    <source>
        <dbReference type="SAM" id="Phobius"/>
    </source>
</evidence>
<dbReference type="InterPro" id="IPR024549">
    <property type="entry name" value="NADH-UbQ_OxRdtase_su21_C_fun"/>
</dbReference>
<organism evidence="4 5">
    <name type="scientific">Delitschia confertaspora ATCC 74209</name>
    <dbReference type="NCBI Taxonomy" id="1513339"/>
    <lineage>
        <taxon>Eukaryota</taxon>
        <taxon>Fungi</taxon>
        <taxon>Dikarya</taxon>
        <taxon>Ascomycota</taxon>
        <taxon>Pezizomycotina</taxon>
        <taxon>Dothideomycetes</taxon>
        <taxon>Pleosporomycetidae</taxon>
        <taxon>Pleosporales</taxon>
        <taxon>Delitschiaceae</taxon>
        <taxon>Delitschia</taxon>
    </lineage>
</organism>
<evidence type="ECO:0000313" key="4">
    <source>
        <dbReference type="EMBL" id="KAF2200922.1"/>
    </source>
</evidence>
<comment type="caution">
    <text evidence="4">The sequence shown here is derived from an EMBL/GenBank/DDBJ whole genome shotgun (WGS) entry which is preliminary data.</text>
</comment>
<keyword evidence="1" id="KW-0812">Transmembrane</keyword>
<feature type="domain" description="NADH-ubiquinone oxidoreductase 21kDa subunit C-terminal fungi" evidence="3">
    <location>
        <begin position="113"/>
        <end position="187"/>
    </location>
</feature>
<feature type="transmembrane region" description="Helical" evidence="1">
    <location>
        <begin position="42"/>
        <end position="59"/>
    </location>
</feature>
<dbReference type="Pfam" id="PF12853">
    <property type="entry name" value="NADH_u_ox_C"/>
    <property type="match status" value="1"/>
</dbReference>
<evidence type="ECO:0008006" key="6">
    <source>
        <dbReference type="Google" id="ProtNLM"/>
    </source>
</evidence>
<feature type="transmembrane region" description="Helical" evidence="1">
    <location>
        <begin position="79"/>
        <end position="97"/>
    </location>
</feature>
<dbReference type="Pfam" id="PF10785">
    <property type="entry name" value="NADH-u_ox-rdase"/>
    <property type="match status" value="1"/>
</dbReference>
<dbReference type="InterPro" id="IPR019721">
    <property type="entry name" value="NADH-UbQ_OxRdtase_su21_N"/>
</dbReference>